<keyword evidence="7" id="KW-0732">Signal</keyword>
<dbReference type="InterPro" id="IPR036942">
    <property type="entry name" value="Beta-barrel_TonB_sf"/>
</dbReference>
<protein>
    <submittedName>
        <fullName evidence="9">TonB-dependent receptor-like protein</fullName>
    </submittedName>
</protein>
<feature type="chain" id="PRO_5015965753" evidence="7">
    <location>
        <begin position="22"/>
        <end position="1074"/>
    </location>
</feature>
<evidence type="ECO:0000256" key="5">
    <source>
        <dbReference type="ARBA" id="ARBA00023136"/>
    </source>
</evidence>
<dbReference type="GO" id="GO:0044718">
    <property type="term" value="P:siderophore transmembrane transport"/>
    <property type="evidence" value="ECO:0007669"/>
    <property type="project" value="TreeGrafter"/>
</dbReference>
<keyword evidence="3" id="KW-1134">Transmembrane beta strand</keyword>
<keyword evidence="2" id="KW-0813">Transport</keyword>
<evidence type="ECO:0000256" key="6">
    <source>
        <dbReference type="ARBA" id="ARBA00023237"/>
    </source>
</evidence>
<dbReference type="Gene3D" id="2.170.130.10">
    <property type="entry name" value="TonB-dependent receptor, plug domain"/>
    <property type="match status" value="1"/>
</dbReference>
<evidence type="ECO:0000313" key="9">
    <source>
        <dbReference type="EMBL" id="PXV61994.1"/>
    </source>
</evidence>
<comment type="caution">
    <text evidence="9">The sequence shown here is derived from an EMBL/GenBank/DDBJ whole genome shotgun (WGS) entry which is preliminary data.</text>
</comment>
<dbReference type="Pfam" id="PF25183">
    <property type="entry name" value="OMP_b-brl_4"/>
    <property type="match status" value="2"/>
</dbReference>
<dbReference type="InterPro" id="IPR013784">
    <property type="entry name" value="Carb-bd-like_fold"/>
</dbReference>
<dbReference type="Proteomes" id="UP000247973">
    <property type="component" value="Unassembled WGS sequence"/>
</dbReference>
<feature type="domain" description="TonB-dependent transporter Oar-like beta-barrel" evidence="8">
    <location>
        <begin position="317"/>
        <end position="1015"/>
    </location>
</feature>
<dbReference type="InterPro" id="IPR037066">
    <property type="entry name" value="Plug_dom_sf"/>
</dbReference>
<evidence type="ECO:0000256" key="3">
    <source>
        <dbReference type="ARBA" id="ARBA00022452"/>
    </source>
</evidence>
<keyword evidence="9" id="KW-0675">Receptor</keyword>
<keyword evidence="6" id="KW-0998">Cell outer membrane</keyword>
<feature type="signal peptide" evidence="7">
    <location>
        <begin position="1"/>
        <end position="21"/>
    </location>
</feature>
<dbReference type="Gene3D" id="2.40.170.20">
    <property type="entry name" value="TonB-dependent receptor, beta-barrel domain"/>
    <property type="match status" value="1"/>
</dbReference>
<accession>A0A2V3PMC9</accession>
<evidence type="ECO:0000256" key="4">
    <source>
        <dbReference type="ARBA" id="ARBA00022692"/>
    </source>
</evidence>
<dbReference type="InterPro" id="IPR039426">
    <property type="entry name" value="TonB-dep_rcpt-like"/>
</dbReference>
<dbReference type="GO" id="GO:0009279">
    <property type="term" value="C:cell outer membrane"/>
    <property type="evidence" value="ECO:0007669"/>
    <property type="project" value="UniProtKB-SubCell"/>
</dbReference>
<keyword evidence="5" id="KW-0472">Membrane</keyword>
<dbReference type="GO" id="GO:0030246">
    <property type="term" value="F:carbohydrate binding"/>
    <property type="evidence" value="ECO:0007669"/>
    <property type="project" value="InterPro"/>
</dbReference>
<dbReference type="Pfam" id="PF13620">
    <property type="entry name" value="CarboxypepD_reg"/>
    <property type="match status" value="1"/>
</dbReference>
<gene>
    <name evidence="9" type="ORF">CLV62_12337</name>
</gene>
<dbReference type="GO" id="GO:0015344">
    <property type="term" value="F:siderophore uptake transmembrane transporter activity"/>
    <property type="evidence" value="ECO:0007669"/>
    <property type="project" value="TreeGrafter"/>
</dbReference>
<sequence length="1074" mass="118906">MKKFILLLIVLLTGINSFVSAQVTTASLSGRVSDDSDILPGAVIIATHTPSGTTYYGTANESGRFLIQGMRTGGPYTLEISLLGFNKYVQSGINLRLGETFDVQIKLEQDNQMLNEVVITGVSQFNANKTGAASNFNRQQIENMPTVSRSIYDVAKLTPQAVVSGSGLSFAGSNNRYNSFQIDGAVNNDVFGLASSGTNGGQSGANPISLDAIEEIQVVIAPFDVRQSGFTGGGINAITKSGTNTVHGSLYGYFNNQDLVGKTAGKNIENRIKLTNQSEKTYGFTIGGPIVKDKLFIFANAEKVEKTYPSSYNVGAGSNITKEQADQVINKLSSLTGGYNGGGYGQQDVNTEATKLLARIDWNINKVHKATVRYSYVEASQLNFSNSANALRLNDNGYNMNNKTNSFVGELNSRLSQEWFNEFRVGYTRVRDFREFSGQALPYIKVNLANTNSIEMGTERYSPANSLDQDVWTLTNNTTWYKGNHTITFGTHNELFKMKNLFIRDNFGSYIYNSIEDFLSVGTANEVAPNEYNYSFSREDITGSKNWAPSFGAAQLGFYGQDDWAVTDKFNLTYGLRVDLPIFLDTPGKNEAFNASAIAQEYQIATDQMPKTQVMLSPRVGFRWNVDENKNTLLRGGLGVFTGRVPFVWISNSFSNTGVEYSRTRITGYDKNGAVSQEMKDAIANGFKFQIDPTKQFTPNALTSEIDVVDKNFKFPQVFRVNLAADQNLGNGFRGSIEGLYSKTLNNVTYKNLAVHESGKYLNNGGDQRPLYTARINPATNAAYTKEYTGIVYLTNTSEGYTYSVTGKLEKEFDFGLNTMIAYTFGHSKGVNDGTSSQAFSNWSYNENRQGPNNPELSYSDFDTPHRIIGTISYRKEYAKNFATSVSLFYNGQSGANYSVTYKNNINNDGASGNDILYIPTDTELAGMKFQDIKTNAGVVTSTIEQQRTALGEWINGTKDIREKKGQYIERNGLRTPFEHHFDFHIAQDFYINVSGRRHTLQVNFDILNVGNLLNSAWGLYNSPGYSYAPVTVASVDTEGVPTFQFTKPSGEKLYSISDYNSRWRSQIGVRYIF</sequence>
<reference evidence="9 10" key="1">
    <citation type="submission" date="2018-03" db="EMBL/GenBank/DDBJ databases">
        <title>Genomic Encyclopedia of Archaeal and Bacterial Type Strains, Phase II (KMG-II): from individual species to whole genera.</title>
        <authorList>
            <person name="Goeker M."/>
        </authorList>
    </citation>
    <scope>NUCLEOTIDE SEQUENCE [LARGE SCALE GENOMIC DNA]</scope>
    <source>
        <strain evidence="9 10">DSM 100214</strain>
    </source>
</reference>
<dbReference type="AlphaFoldDB" id="A0A2V3PMC9"/>
<evidence type="ECO:0000256" key="2">
    <source>
        <dbReference type="ARBA" id="ARBA00022448"/>
    </source>
</evidence>
<dbReference type="RefSeq" id="WP_110311709.1">
    <property type="nucleotide sequence ID" value="NZ_QICL01000023.1"/>
</dbReference>
<evidence type="ECO:0000256" key="1">
    <source>
        <dbReference type="ARBA" id="ARBA00004571"/>
    </source>
</evidence>
<dbReference type="OrthoDB" id="9768147at2"/>
<keyword evidence="4" id="KW-0812">Transmembrane</keyword>
<proteinExistence type="predicted"/>
<keyword evidence="10" id="KW-1185">Reference proteome</keyword>
<comment type="subcellular location">
    <subcellularLocation>
        <location evidence="1">Cell outer membrane</location>
        <topology evidence="1">Multi-pass membrane protein</topology>
    </subcellularLocation>
</comment>
<organism evidence="9 10">
    <name type="scientific">Dysgonomonas alginatilytica</name>
    <dbReference type="NCBI Taxonomy" id="1605892"/>
    <lineage>
        <taxon>Bacteria</taxon>
        <taxon>Pseudomonadati</taxon>
        <taxon>Bacteroidota</taxon>
        <taxon>Bacteroidia</taxon>
        <taxon>Bacteroidales</taxon>
        <taxon>Dysgonomonadaceae</taxon>
        <taxon>Dysgonomonas</taxon>
    </lineage>
</organism>
<dbReference type="InterPro" id="IPR057601">
    <property type="entry name" value="Oar-like_b-barrel"/>
</dbReference>
<dbReference type="SUPFAM" id="SSF56935">
    <property type="entry name" value="Porins"/>
    <property type="match status" value="1"/>
</dbReference>
<evidence type="ECO:0000259" key="8">
    <source>
        <dbReference type="Pfam" id="PF25183"/>
    </source>
</evidence>
<feature type="domain" description="TonB-dependent transporter Oar-like beta-barrel" evidence="8">
    <location>
        <begin position="238"/>
        <end position="312"/>
    </location>
</feature>
<dbReference type="PANTHER" id="PTHR30069:SF46">
    <property type="entry name" value="OAR PROTEIN"/>
    <property type="match status" value="1"/>
</dbReference>
<evidence type="ECO:0000313" key="10">
    <source>
        <dbReference type="Proteomes" id="UP000247973"/>
    </source>
</evidence>
<dbReference type="PANTHER" id="PTHR30069">
    <property type="entry name" value="TONB-DEPENDENT OUTER MEMBRANE RECEPTOR"/>
    <property type="match status" value="1"/>
</dbReference>
<dbReference type="EMBL" id="QICL01000023">
    <property type="protein sequence ID" value="PXV61994.1"/>
    <property type="molecule type" value="Genomic_DNA"/>
</dbReference>
<evidence type="ECO:0000256" key="7">
    <source>
        <dbReference type="SAM" id="SignalP"/>
    </source>
</evidence>
<dbReference type="SUPFAM" id="SSF49452">
    <property type="entry name" value="Starch-binding domain-like"/>
    <property type="match status" value="1"/>
</dbReference>
<name>A0A2V3PMC9_9BACT</name>